<accession>A0A223KRS7</accession>
<keyword evidence="1" id="KW-1003">Cell membrane</keyword>
<gene>
    <name evidence="4" type="ORF">BC6307_13010</name>
</gene>
<dbReference type="KEGG" id="bcoh:BC6307_13010"/>
<keyword evidence="1" id="KW-0645">Protease</keyword>
<dbReference type="EC" id="3.4.23.-" evidence="1"/>
<dbReference type="InterPro" id="IPR005081">
    <property type="entry name" value="SpoIIGA"/>
</dbReference>
<comment type="function">
    <text evidence="1">Probable aspartic protease that is responsible for the proteolytic cleavage of the RNA polymerase sigma E factor (SigE/spoIIGB) to yield the active peptide in the mother cell during sporulation. Responds to a signal from the forespore that is triggered by the extracellular signal protein SpoIIR.</text>
</comment>
<keyword evidence="1" id="KW-0064">Aspartyl protease</keyword>
<protein>
    <recommendedName>
        <fullName evidence="1">Sporulation sigma-E factor-processing peptidase</fullName>
        <ecNumber evidence="1">3.4.23.-</ecNumber>
    </recommendedName>
    <alternativeName>
        <fullName evidence="1">Membrane-associated aspartic protease</fullName>
    </alternativeName>
    <alternativeName>
        <fullName evidence="1">Stage II sporulation protein GA</fullName>
    </alternativeName>
</protein>
<dbReference type="GO" id="GO:0006508">
    <property type="term" value="P:proteolysis"/>
    <property type="evidence" value="ECO:0007669"/>
    <property type="project" value="UniProtKB-KW"/>
</dbReference>
<keyword evidence="3" id="KW-1133">Transmembrane helix</keyword>
<keyword evidence="1" id="KW-0749">Sporulation</keyword>
<dbReference type="GO" id="GO:0030436">
    <property type="term" value="P:asexual sporulation"/>
    <property type="evidence" value="ECO:0007669"/>
    <property type="project" value="InterPro"/>
</dbReference>
<dbReference type="RefSeq" id="WP_066417605.1">
    <property type="nucleotide sequence ID" value="NZ_CP018866.1"/>
</dbReference>
<keyword evidence="1 3" id="KW-0472">Membrane</keyword>
<evidence type="ECO:0000313" key="5">
    <source>
        <dbReference type="Proteomes" id="UP000215224"/>
    </source>
</evidence>
<dbReference type="EMBL" id="CP018866">
    <property type="protein sequence ID" value="AST92136.1"/>
    <property type="molecule type" value="Genomic_DNA"/>
</dbReference>
<proteinExistence type="inferred from homology"/>
<dbReference type="GO" id="GO:0004190">
    <property type="term" value="F:aspartic-type endopeptidase activity"/>
    <property type="evidence" value="ECO:0007669"/>
    <property type="project" value="UniProtKB-KW"/>
</dbReference>
<feature type="transmembrane region" description="Helical" evidence="3">
    <location>
        <begin position="6"/>
        <end position="27"/>
    </location>
</feature>
<dbReference type="STRING" id="1314751.GCA_001591425_02916"/>
<dbReference type="Pfam" id="PF03419">
    <property type="entry name" value="Peptidase_U4"/>
    <property type="match status" value="1"/>
</dbReference>
<keyword evidence="3" id="KW-0812">Transmembrane</keyword>
<comment type="subunit">
    <text evidence="1">Self-associates. Interacts with SigE. Interacts with SpoIIR.</text>
</comment>
<feature type="active site" evidence="2">
    <location>
        <position position="183"/>
    </location>
</feature>
<dbReference type="GO" id="GO:0030435">
    <property type="term" value="P:sporulation resulting in formation of a cellular spore"/>
    <property type="evidence" value="ECO:0007669"/>
    <property type="project" value="UniProtKB-KW"/>
</dbReference>
<dbReference type="Proteomes" id="UP000215224">
    <property type="component" value="Chromosome"/>
</dbReference>
<dbReference type="AlphaFoldDB" id="A0A223KRS7"/>
<feature type="transmembrane region" description="Helical" evidence="3">
    <location>
        <begin position="34"/>
        <end position="51"/>
    </location>
</feature>
<evidence type="ECO:0000256" key="2">
    <source>
        <dbReference type="PIRSR" id="PIRSR018571-1"/>
    </source>
</evidence>
<dbReference type="GO" id="GO:0005886">
    <property type="term" value="C:plasma membrane"/>
    <property type="evidence" value="ECO:0007669"/>
    <property type="project" value="UniProtKB-SubCell"/>
</dbReference>
<organism evidence="4 5">
    <name type="scientific">Sutcliffiella cohnii</name>
    <dbReference type="NCBI Taxonomy" id="33932"/>
    <lineage>
        <taxon>Bacteria</taxon>
        <taxon>Bacillati</taxon>
        <taxon>Bacillota</taxon>
        <taxon>Bacilli</taxon>
        <taxon>Bacillales</taxon>
        <taxon>Bacillaceae</taxon>
        <taxon>Sutcliffiella</taxon>
    </lineage>
</organism>
<name>A0A223KRS7_9BACI</name>
<evidence type="ECO:0000256" key="1">
    <source>
        <dbReference type="PIRNR" id="PIRNR018571"/>
    </source>
</evidence>
<keyword evidence="5" id="KW-1185">Reference proteome</keyword>
<dbReference type="NCBIfam" id="TIGR02854">
    <property type="entry name" value="spore_II_GA"/>
    <property type="match status" value="1"/>
</dbReference>
<sequence>MTVYLDAIWFLNFTFDFLLLKITAIVLKRQTATWRLVLGAFIGSLIVVLMFTSLQAIVTHTLVKLAFSVAMILISFGFKRFRYTFENLLVFYITTFAAGGGMIGVHYFIQVDQTFAKEAILTLTEGMGDPISWLFVIIGFPIVLYLSRSQSTLVESRKYKYDQLASVLLKIEEEEIELKGLIDSGNQLQDPITKSPVMILQVSEDTQFVPKEIFQAMEALDQIGNWPTFPEEGKWLNRIRMIPFRAVGKDSTIMIAIKPDKAIIHHDGLTYEVHKFLVGLTKTPLSSEGDYNCILHPTMLNGTESKNVS</sequence>
<evidence type="ECO:0000313" key="4">
    <source>
        <dbReference type="EMBL" id="AST92136.1"/>
    </source>
</evidence>
<comment type="subcellular location">
    <subcellularLocation>
        <location evidence="1">Cell membrane</location>
    </subcellularLocation>
</comment>
<feature type="transmembrane region" description="Helical" evidence="3">
    <location>
        <begin position="57"/>
        <end position="76"/>
    </location>
</feature>
<feature type="transmembrane region" description="Helical" evidence="3">
    <location>
        <begin position="130"/>
        <end position="147"/>
    </location>
</feature>
<keyword evidence="1" id="KW-0378">Hydrolase</keyword>
<dbReference type="PIRSF" id="PIRSF018571">
    <property type="entry name" value="SpoIIGA"/>
    <property type="match status" value="1"/>
</dbReference>
<feature type="transmembrane region" description="Helical" evidence="3">
    <location>
        <begin position="88"/>
        <end position="110"/>
    </location>
</feature>
<evidence type="ECO:0000256" key="3">
    <source>
        <dbReference type="SAM" id="Phobius"/>
    </source>
</evidence>
<comment type="similarity">
    <text evidence="1">Belongs to the peptidase U4 family.</text>
</comment>
<reference evidence="4 5" key="1">
    <citation type="submission" date="2016-12" db="EMBL/GenBank/DDBJ databases">
        <title>The whole genome sequencing and assembly of Bacillus cohnii DSM 6307T strain.</title>
        <authorList>
            <person name="Lee Y.-J."/>
            <person name="Yi H."/>
            <person name="Bahn Y.-S."/>
            <person name="Kim J.F."/>
            <person name="Lee D.-W."/>
        </authorList>
    </citation>
    <scope>NUCLEOTIDE SEQUENCE [LARGE SCALE GENOMIC DNA]</scope>
    <source>
        <strain evidence="4 5">DSM 6307</strain>
    </source>
</reference>